<dbReference type="InterPro" id="IPR011333">
    <property type="entry name" value="SKP1/BTB/POZ_sf"/>
</dbReference>
<dbReference type="Proteomes" id="UP001140562">
    <property type="component" value="Unassembled WGS sequence"/>
</dbReference>
<protein>
    <recommendedName>
        <fullName evidence="3">BTB domain-containing protein</fullName>
    </recommendedName>
</protein>
<dbReference type="OrthoDB" id="5275938at2759"/>
<reference evidence="1" key="1">
    <citation type="submission" date="2022-10" db="EMBL/GenBank/DDBJ databases">
        <title>Tapping the CABI collections for fungal endophytes: first genome assemblies for Collariella, Neodidymelliopsis, Ascochyta clinopodiicola, Didymella pomorum, Didymosphaeria variabile, Neocosmospora piperis and Neocucurbitaria cava.</title>
        <authorList>
            <person name="Hill R."/>
        </authorList>
    </citation>
    <scope>NUCLEOTIDE SEQUENCE</scope>
    <source>
        <strain evidence="1">IMI 360193</strain>
    </source>
</reference>
<accession>A0A9W8X4G4</accession>
<dbReference type="EMBL" id="JAPEUV010000015">
    <property type="protein sequence ID" value="KAJ4340689.1"/>
    <property type="molecule type" value="Genomic_DNA"/>
</dbReference>
<organism evidence="1 2">
    <name type="scientific">Didymella glomerata</name>
    <dbReference type="NCBI Taxonomy" id="749621"/>
    <lineage>
        <taxon>Eukaryota</taxon>
        <taxon>Fungi</taxon>
        <taxon>Dikarya</taxon>
        <taxon>Ascomycota</taxon>
        <taxon>Pezizomycotina</taxon>
        <taxon>Dothideomycetes</taxon>
        <taxon>Pleosporomycetidae</taxon>
        <taxon>Pleosporales</taxon>
        <taxon>Pleosporineae</taxon>
        <taxon>Didymellaceae</taxon>
        <taxon>Didymella</taxon>
    </lineage>
</organism>
<dbReference type="AlphaFoldDB" id="A0A9W8X4G4"/>
<sequence>MTNASSPAASVKRKRNDPNLETITLDPHYDLVVIVGTPAHPDGQKAFRVNKGSMRHVSDIWMKMLTGDWAESKQSEIEFPDDSWWPFDIVLRIAHLQVAGLPELVLFEDLQELAKLTDKYNLTKAVRMGLDLKQWLHRHKSSWEAWPSSPKTRHFAFMTSVFQYSADLAFLTSKLAVEVRVDKKELFRYHGAAKTSLASSLPDALLANINKIRNDILWELIGCCKLAITNATRAEKKPPCKTAQCAALKVGILVTDLSTAGLYPTPGDAKELHGNVLSYWRAVNRIGAAHATYRPCDKLQTPNPYAYTLTPHGTKAQCNYAKCFGDFGIKDAVKNVLQQRVHADVFAHVQTHAFMNATY</sequence>
<name>A0A9W8X4G4_9PLEO</name>
<evidence type="ECO:0000313" key="1">
    <source>
        <dbReference type="EMBL" id="KAJ4340689.1"/>
    </source>
</evidence>
<proteinExistence type="predicted"/>
<comment type="caution">
    <text evidence="1">The sequence shown here is derived from an EMBL/GenBank/DDBJ whole genome shotgun (WGS) entry which is preliminary data.</text>
</comment>
<gene>
    <name evidence="1" type="ORF">N0V87_002350</name>
</gene>
<evidence type="ECO:0000313" key="2">
    <source>
        <dbReference type="Proteomes" id="UP001140562"/>
    </source>
</evidence>
<dbReference type="Gene3D" id="3.30.710.10">
    <property type="entry name" value="Potassium Channel Kv1.1, Chain A"/>
    <property type="match status" value="1"/>
</dbReference>
<dbReference type="SUPFAM" id="SSF54695">
    <property type="entry name" value="POZ domain"/>
    <property type="match status" value="1"/>
</dbReference>
<keyword evidence="2" id="KW-1185">Reference proteome</keyword>
<evidence type="ECO:0008006" key="3">
    <source>
        <dbReference type="Google" id="ProtNLM"/>
    </source>
</evidence>